<proteinExistence type="predicted"/>
<sequence>ERAADVRATRLSAHDHLRAADRDRALPALPATLRPGDQLHDRRRDHRLPAQIPARRAQSDELRDGAESAADPALPVQLAADLDDGDDRAVGHGESGRLRLRHPPLPGARTDLRPLPLHADDPLGGDADPELPDDPGVGLDRQLLRSDRAVRRDRLRHLHAAPILPDDTAGVARRGDDRRLRQPALPRPNRPAALAPRPRDAGDLRVPADLEPIPLAIVSHQSEGDAHDPDRAELSAQRRDDLVQQHDGGGHPRDHPDDGVADCRPASTGTRPHRGRGEGL</sequence>
<feature type="non-terminal residue" evidence="2">
    <location>
        <position position="280"/>
    </location>
</feature>
<feature type="region of interest" description="Disordered" evidence="1">
    <location>
        <begin position="18"/>
        <end position="143"/>
    </location>
</feature>
<reference evidence="2" key="1">
    <citation type="submission" date="2020-02" db="EMBL/GenBank/DDBJ databases">
        <authorList>
            <person name="Meier V. D."/>
        </authorList>
    </citation>
    <scope>NUCLEOTIDE SEQUENCE</scope>
    <source>
        <strain evidence="2">AVDCRST_MAG18</strain>
    </source>
</reference>
<gene>
    <name evidence="2" type="ORF">AVDCRST_MAG18-188</name>
</gene>
<dbReference type="EMBL" id="CADCWN010000015">
    <property type="protein sequence ID" value="CAA9549540.1"/>
    <property type="molecule type" value="Genomic_DNA"/>
</dbReference>
<feature type="compositionally biased region" description="Basic and acidic residues" evidence="1">
    <location>
        <begin position="197"/>
        <end position="208"/>
    </location>
</feature>
<protein>
    <submittedName>
        <fullName evidence="2">N-acetyl-D-glucosamine ABC transporter, permease protein 2</fullName>
    </submittedName>
</protein>
<feature type="non-terminal residue" evidence="2">
    <location>
        <position position="1"/>
    </location>
</feature>
<evidence type="ECO:0000256" key="1">
    <source>
        <dbReference type="SAM" id="MobiDB-lite"/>
    </source>
</evidence>
<feature type="compositionally biased region" description="Basic and acidic residues" evidence="1">
    <location>
        <begin position="57"/>
        <end position="66"/>
    </location>
</feature>
<feature type="compositionally biased region" description="Basic and acidic residues" evidence="1">
    <location>
        <begin position="87"/>
        <end position="97"/>
    </location>
</feature>
<dbReference type="AlphaFoldDB" id="A0A6J4UH82"/>
<accession>A0A6J4UH82</accession>
<name>A0A6J4UH82_9BACT</name>
<feature type="region of interest" description="Disordered" evidence="1">
    <location>
        <begin position="166"/>
        <end position="280"/>
    </location>
</feature>
<feature type="compositionally biased region" description="Basic and acidic residues" evidence="1">
    <location>
        <begin position="222"/>
        <end position="258"/>
    </location>
</feature>
<organism evidence="2">
    <name type="scientific">uncultured Thermomicrobiales bacterium</name>
    <dbReference type="NCBI Taxonomy" id="1645740"/>
    <lineage>
        <taxon>Bacteria</taxon>
        <taxon>Pseudomonadati</taxon>
        <taxon>Thermomicrobiota</taxon>
        <taxon>Thermomicrobia</taxon>
        <taxon>Thermomicrobiales</taxon>
        <taxon>environmental samples</taxon>
    </lineage>
</organism>
<evidence type="ECO:0000313" key="2">
    <source>
        <dbReference type="EMBL" id="CAA9549540.1"/>
    </source>
</evidence>